<keyword evidence="2" id="KW-0808">Transferase</keyword>
<protein>
    <submittedName>
        <fullName evidence="2">Uridylate kinase</fullName>
    </submittedName>
</protein>
<comment type="caution">
    <text evidence="2">The sequence shown here is derived from an EMBL/GenBank/DDBJ whole genome shotgun (WGS) entry which is preliminary data.</text>
</comment>
<dbReference type="InterPro" id="IPR036393">
    <property type="entry name" value="AceGlu_kinase-like_sf"/>
</dbReference>
<dbReference type="SUPFAM" id="SSF53633">
    <property type="entry name" value="Carbamate kinase-like"/>
    <property type="match status" value="1"/>
</dbReference>
<proteinExistence type="predicted"/>
<dbReference type="Proteomes" id="UP000076959">
    <property type="component" value="Unassembled WGS sequence"/>
</dbReference>
<dbReference type="EMBL" id="LUUB01000079">
    <property type="protein sequence ID" value="OAF05782.1"/>
    <property type="molecule type" value="Genomic_DNA"/>
</dbReference>
<dbReference type="OrthoDB" id="581602at2"/>
<gene>
    <name evidence="2" type="ORF">AYJ54_02495</name>
</gene>
<sequence>MVEKASTEQEFPIDRRRHVQSMLMRESLLDKQVMTSTETPVVPMLPFCHVIKIGGRSILDNGKKAVYPLVEVLGRLLENFKLVIGTGGGVRSRHVTSIGMDLGLPTGVLAQLCIIDALGNAHMLGTLLAPFGVVAIPPEILGHMLPFFIKSAPGVICNGDPPFSIWEQPPRLGRIPPHRTDAGTFLLAECYGCATHTLVKDVNGLYESDPKLNPDAKFIGEITVSDLRRRNLPTLPFDRVLLDLLANARQVESFQIINGLRPELLERALRGEHVGTIVRKD</sequence>
<evidence type="ECO:0000313" key="3">
    <source>
        <dbReference type="Proteomes" id="UP000076959"/>
    </source>
</evidence>
<accession>A0A176YGL5</accession>
<organism evidence="2 3">
    <name type="scientific">Bradyrhizobium centrolobii</name>
    <dbReference type="NCBI Taxonomy" id="1505087"/>
    <lineage>
        <taxon>Bacteria</taxon>
        <taxon>Pseudomonadati</taxon>
        <taxon>Pseudomonadota</taxon>
        <taxon>Alphaproteobacteria</taxon>
        <taxon>Hyphomicrobiales</taxon>
        <taxon>Nitrobacteraceae</taxon>
        <taxon>Bradyrhizobium</taxon>
    </lineage>
</organism>
<evidence type="ECO:0000313" key="2">
    <source>
        <dbReference type="EMBL" id="OAF05782.1"/>
    </source>
</evidence>
<dbReference type="InterPro" id="IPR001048">
    <property type="entry name" value="Asp/Glu/Uridylate_kinase"/>
</dbReference>
<feature type="domain" description="Aspartate/glutamate/uridylate kinase" evidence="1">
    <location>
        <begin position="177"/>
        <end position="229"/>
    </location>
</feature>
<dbReference type="Gene3D" id="3.40.1160.10">
    <property type="entry name" value="Acetylglutamate kinase-like"/>
    <property type="match status" value="1"/>
</dbReference>
<dbReference type="AlphaFoldDB" id="A0A176YGL5"/>
<name>A0A176YGL5_9BRAD</name>
<evidence type="ECO:0000259" key="1">
    <source>
        <dbReference type="Pfam" id="PF00696"/>
    </source>
</evidence>
<keyword evidence="2" id="KW-0418">Kinase</keyword>
<dbReference type="GO" id="GO:0016301">
    <property type="term" value="F:kinase activity"/>
    <property type="evidence" value="ECO:0007669"/>
    <property type="project" value="UniProtKB-KW"/>
</dbReference>
<dbReference type="STRING" id="1505087.AYJ54_02495"/>
<dbReference type="Pfam" id="PF00696">
    <property type="entry name" value="AA_kinase"/>
    <property type="match status" value="1"/>
</dbReference>
<keyword evidence="3" id="KW-1185">Reference proteome</keyword>
<dbReference type="RefSeq" id="WP_063704114.1">
    <property type="nucleotide sequence ID" value="NZ_LUUB01000079.1"/>
</dbReference>
<reference evidence="2 3" key="1">
    <citation type="submission" date="2016-03" db="EMBL/GenBank/DDBJ databases">
        <title>Draft Genome Sequence of the Strain BR 10245 (Bradyrhizobium sp.) isolated from nodules of Centrolobium paraense.</title>
        <authorList>
            <person name="Simoes-Araujo J.L.Sr."/>
            <person name="Barauna A.C."/>
            <person name="Silva K."/>
            <person name="Zilli J.E."/>
        </authorList>
    </citation>
    <scope>NUCLEOTIDE SEQUENCE [LARGE SCALE GENOMIC DNA]</scope>
    <source>
        <strain evidence="2 3">BR 10245</strain>
    </source>
</reference>